<dbReference type="PANTHER" id="PTHR42796">
    <property type="entry name" value="FUMARYLACETOACETATE HYDROLASE DOMAIN-CONTAINING PROTEIN 2A-RELATED"/>
    <property type="match status" value="1"/>
</dbReference>
<dbReference type="GO" id="GO:0046872">
    <property type="term" value="F:metal ion binding"/>
    <property type="evidence" value="ECO:0007669"/>
    <property type="project" value="UniProtKB-KW"/>
</dbReference>
<dbReference type="InterPro" id="IPR011234">
    <property type="entry name" value="Fumarylacetoacetase-like_C"/>
</dbReference>
<dbReference type="GO" id="GO:0019752">
    <property type="term" value="P:carboxylic acid metabolic process"/>
    <property type="evidence" value="ECO:0007669"/>
    <property type="project" value="UniProtKB-ARBA"/>
</dbReference>
<organism evidence="4 5">
    <name type="scientific">Candidatus Schekmanbacteria bacterium RBG_16_38_10</name>
    <dbReference type="NCBI Taxonomy" id="1817879"/>
    <lineage>
        <taxon>Bacteria</taxon>
        <taxon>Candidatus Schekmaniibacteriota</taxon>
    </lineage>
</organism>
<evidence type="ECO:0000256" key="2">
    <source>
        <dbReference type="ARBA" id="ARBA00022723"/>
    </source>
</evidence>
<dbReference type="EMBL" id="MGDE01000119">
    <property type="protein sequence ID" value="OGL45714.1"/>
    <property type="molecule type" value="Genomic_DNA"/>
</dbReference>
<evidence type="ECO:0000313" key="5">
    <source>
        <dbReference type="Proteomes" id="UP000178797"/>
    </source>
</evidence>
<evidence type="ECO:0000256" key="1">
    <source>
        <dbReference type="ARBA" id="ARBA00010211"/>
    </source>
</evidence>
<dbReference type="InterPro" id="IPR036663">
    <property type="entry name" value="Fumarylacetoacetase_C_sf"/>
</dbReference>
<dbReference type="AlphaFoldDB" id="A0A1F7RXJ0"/>
<dbReference type="Proteomes" id="UP000178797">
    <property type="component" value="Unassembled WGS sequence"/>
</dbReference>
<dbReference type="Gene3D" id="3.90.850.10">
    <property type="entry name" value="Fumarylacetoacetase-like, C-terminal domain"/>
    <property type="match status" value="1"/>
</dbReference>
<sequence>MKFTTFQYGNKISAGIIQGSNVIDLAIAFFKTFRRPFKFVDLRDFLSVNGVEKIRELDWGAIKSDNKASYRLRDVELKAPILRPPKIIAVGLNYKDHAAEQNIKPPSAPLLFAKAANTVIGNGDAIEIPYNISTQIDYEVELAIIIGKDCHKISKEEAISCVFGFTILNDITARDIQSTDKQWYRAKSFATFAPMGPIVITPDELDYGNLNISLTLNGETMQNANTNNLIFDIPSLISYISHCHPLEIGDVISTGTPAGVGVFRKPPVFLKAGDELISEVEGIGILRNTVK</sequence>
<evidence type="ECO:0000259" key="3">
    <source>
        <dbReference type="Pfam" id="PF01557"/>
    </source>
</evidence>
<proteinExistence type="inferred from homology"/>
<protein>
    <recommendedName>
        <fullName evidence="3">Fumarylacetoacetase-like C-terminal domain-containing protein</fullName>
    </recommendedName>
</protein>
<comment type="caution">
    <text evidence="4">The sequence shown here is derived from an EMBL/GenBank/DDBJ whole genome shotgun (WGS) entry which is preliminary data.</text>
</comment>
<gene>
    <name evidence="4" type="ORF">A2W05_11600</name>
</gene>
<comment type="similarity">
    <text evidence="1">Belongs to the FAH family.</text>
</comment>
<dbReference type="FunFam" id="3.90.850.10:FF:000002">
    <property type="entry name" value="2-hydroxyhepta-2,4-diene-1,7-dioate isomerase"/>
    <property type="match status" value="1"/>
</dbReference>
<name>A0A1F7RXJ0_9BACT</name>
<dbReference type="Pfam" id="PF01557">
    <property type="entry name" value="FAA_hydrolase"/>
    <property type="match status" value="1"/>
</dbReference>
<feature type="domain" description="Fumarylacetoacetase-like C-terminal" evidence="3">
    <location>
        <begin position="86"/>
        <end position="290"/>
    </location>
</feature>
<dbReference type="PANTHER" id="PTHR42796:SF4">
    <property type="entry name" value="FUMARYLACETOACETATE HYDROLASE DOMAIN-CONTAINING PROTEIN 2A"/>
    <property type="match status" value="1"/>
</dbReference>
<accession>A0A1F7RXJ0</accession>
<evidence type="ECO:0000313" key="4">
    <source>
        <dbReference type="EMBL" id="OGL45714.1"/>
    </source>
</evidence>
<dbReference type="InterPro" id="IPR051121">
    <property type="entry name" value="FAH"/>
</dbReference>
<dbReference type="SUPFAM" id="SSF56529">
    <property type="entry name" value="FAH"/>
    <property type="match status" value="1"/>
</dbReference>
<dbReference type="GO" id="GO:0016853">
    <property type="term" value="F:isomerase activity"/>
    <property type="evidence" value="ECO:0007669"/>
    <property type="project" value="UniProtKB-ARBA"/>
</dbReference>
<reference evidence="4 5" key="1">
    <citation type="journal article" date="2016" name="Nat. Commun.">
        <title>Thousands of microbial genomes shed light on interconnected biogeochemical processes in an aquifer system.</title>
        <authorList>
            <person name="Anantharaman K."/>
            <person name="Brown C.T."/>
            <person name="Hug L.A."/>
            <person name="Sharon I."/>
            <person name="Castelle C.J."/>
            <person name="Probst A.J."/>
            <person name="Thomas B.C."/>
            <person name="Singh A."/>
            <person name="Wilkins M.J."/>
            <person name="Karaoz U."/>
            <person name="Brodie E.L."/>
            <person name="Williams K.H."/>
            <person name="Hubbard S.S."/>
            <person name="Banfield J.F."/>
        </authorList>
    </citation>
    <scope>NUCLEOTIDE SEQUENCE [LARGE SCALE GENOMIC DNA]</scope>
</reference>
<keyword evidence="2" id="KW-0479">Metal-binding</keyword>